<name>A0A8J6BB22_ELECQ</name>
<accession>A0A8J6BB22</accession>
<keyword evidence="2" id="KW-1185">Reference proteome</keyword>
<dbReference type="AlphaFoldDB" id="A0A8J6BB22"/>
<dbReference type="Proteomes" id="UP000770717">
    <property type="component" value="Unassembled WGS sequence"/>
</dbReference>
<gene>
    <name evidence="1" type="ORF">GDO78_022754</name>
</gene>
<comment type="caution">
    <text evidence="1">The sequence shown here is derived from an EMBL/GenBank/DDBJ whole genome shotgun (WGS) entry which is preliminary data.</text>
</comment>
<dbReference type="EMBL" id="WNTK01087138">
    <property type="protein sequence ID" value="KAG9460295.1"/>
    <property type="molecule type" value="Genomic_DNA"/>
</dbReference>
<organism evidence="1 2">
    <name type="scientific">Eleutherodactylus coqui</name>
    <name type="common">Puerto Rican coqui</name>
    <dbReference type="NCBI Taxonomy" id="57060"/>
    <lineage>
        <taxon>Eukaryota</taxon>
        <taxon>Metazoa</taxon>
        <taxon>Chordata</taxon>
        <taxon>Craniata</taxon>
        <taxon>Vertebrata</taxon>
        <taxon>Euteleostomi</taxon>
        <taxon>Amphibia</taxon>
        <taxon>Batrachia</taxon>
        <taxon>Anura</taxon>
        <taxon>Neobatrachia</taxon>
        <taxon>Hyloidea</taxon>
        <taxon>Eleutherodactylidae</taxon>
        <taxon>Eleutherodactylinae</taxon>
        <taxon>Eleutherodactylus</taxon>
        <taxon>Eleutherodactylus</taxon>
    </lineage>
</organism>
<evidence type="ECO:0000313" key="2">
    <source>
        <dbReference type="Proteomes" id="UP000770717"/>
    </source>
</evidence>
<sequence>MGWILKGKFGDTSSLISPFLPESLSLTVINPTTVPMGAFSGTSVFLEVKLISGVLSFISFTSIWMTQYPSNLGDPLSDAFTYNSKKSESSKSTVALFTISPVYEFISNIFFAESNVW</sequence>
<evidence type="ECO:0000313" key="1">
    <source>
        <dbReference type="EMBL" id="KAG9460295.1"/>
    </source>
</evidence>
<protein>
    <submittedName>
        <fullName evidence="1">Uncharacterized protein</fullName>
    </submittedName>
</protein>
<proteinExistence type="predicted"/>
<reference evidence="1" key="1">
    <citation type="thesis" date="2020" institute="ProQuest LLC" country="789 East Eisenhower Parkway, Ann Arbor, MI, USA">
        <title>Comparative Genomics and Chromosome Evolution.</title>
        <authorList>
            <person name="Mudd A.B."/>
        </authorList>
    </citation>
    <scope>NUCLEOTIDE SEQUENCE</scope>
    <source>
        <strain evidence="1">HN-11 Male</strain>
        <tissue evidence="1">Kidney and liver</tissue>
    </source>
</reference>